<dbReference type="Pfam" id="PF01189">
    <property type="entry name" value="Methyltr_RsmB-F"/>
    <property type="match status" value="1"/>
</dbReference>
<dbReference type="PRINTS" id="PR02012">
    <property type="entry name" value="RCMTNOP2"/>
</dbReference>
<dbReference type="Pfam" id="PF22458">
    <property type="entry name" value="RsmF-B_ferredox"/>
    <property type="match status" value="1"/>
</dbReference>
<dbReference type="PROSITE" id="PS51686">
    <property type="entry name" value="SAM_MT_RSMB_NOP"/>
    <property type="match status" value="1"/>
</dbReference>
<dbReference type="InterPro" id="IPR054728">
    <property type="entry name" value="RsmB-like_ferredoxin"/>
</dbReference>
<dbReference type="InParanoid" id="A0A316W198"/>
<evidence type="ECO:0000313" key="13">
    <source>
        <dbReference type="EMBL" id="PWN43274.1"/>
    </source>
</evidence>
<name>A0A316W198_9BASI</name>
<dbReference type="Proteomes" id="UP000245783">
    <property type="component" value="Unassembled WGS sequence"/>
</dbReference>
<dbReference type="GO" id="GO:0005730">
    <property type="term" value="C:nucleolus"/>
    <property type="evidence" value="ECO:0007669"/>
    <property type="project" value="UniProtKB-SubCell"/>
</dbReference>
<dbReference type="InterPro" id="IPR029063">
    <property type="entry name" value="SAM-dependent_MTases_sf"/>
</dbReference>
<evidence type="ECO:0000256" key="5">
    <source>
        <dbReference type="ARBA" id="ARBA00022679"/>
    </source>
</evidence>
<feature type="binding site" evidence="10">
    <location>
        <position position="496"/>
    </location>
    <ligand>
        <name>S-adenosyl-L-methionine</name>
        <dbReference type="ChEBI" id="CHEBI:59789"/>
    </ligand>
</feature>
<feature type="binding site" evidence="10">
    <location>
        <position position="523"/>
    </location>
    <ligand>
        <name>S-adenosyl-L-methionine</name>
        <dbReference type="ChEBI" id="CHEBI:59789"/>
    </ligand>
</feature>
<comment type="similarity">
    <text evidence="2 10">Belongs to the class I-like SAM-binding methyltransferase superfamily. RsmB/NOP family.</text>
</comment>
<dbReference type="Gene3D" id="3.30.70.1170">
    <property type="entry name" value="Sun protein, domain 3"/>
    <property type="match status" value="1"/>
</dbReference>
<dbReference type="GO" id="GO:0070475">
    <property type="term" value="P:rRNA base methylation"/>
    <property type="evidence" value="ECO:0007669"/>
    <property type="project" value="TreeGrafter"/>
</dbReference>
<keyword evidence="8" id="KW-0539">Nucleus</keyword>
<feature type="compositionally biased region" description="Basic residues" evidence="11">
    <location>
        <begin position="23"/>
        <end position="32"/>
    </location>
</feature>
<dbReference type="FunCoup" id="A0A316W198">
    <property type="interactions" value="193"/>
</dbReference>
<dbReference type="STRING" id="1522189.A0A316W198"/>
<feature type="compositionally biased region" description="Acidic residues" evidence="11">
    <location>
        <begin position="177"/>
        <end position="206"/>
    </location>
</feature>
<feature type="region of interest" description="Disordered" evidence="11">
    <location>
        <begin position="1"/>
        <end position="228"/>
    </location>
</feature>
<feature type="compositionally biased region" description="Acidic residues" evidence="11">
    <location>
        <begin position="122"/>
        <end position="139"/>
    </location>
</feature>
<dbReference type="SUPFAM" id="SSF53335">
    <property type="entry name" value="S-adenosyl-L-methionine-dependent methyltransferases"/>
    <property type="match status" value="1"/>
</dbReference>
<comment type="subcellular location">
    <subcellularLocation>
        <location evidence="1">Nucleus</location>
        <location evidence="1">Nucleolus</location>
    </subcellularLocation>
</comment>
<keyword evidence="6 10" id="KW-0949">S-adenosyl-L-methionine</keyword>
<feature type="region of interest" description="Disordered" evidence="11">
    <location>
        <begin position="243"/>
        <end position="297"/>
    </location>
</feature>
<feature type="binding site" evidence="10">
    <location>
        <begin position="472"/>
        <end position="478"/>
    </location>
    <ligand>
        <name>S-adenosyl-L-methionine</name>
        <dbReference type="ChEBI" id="CHEBI:59789"/>
    </ligand>
</feature>
<evidence type="ECO:0000256" key="10">
    <source>
        <dbReference type="PROSITE-ProRule" id="PRU01023"/>
    </source>
</evidence>
<feature type="compositionally biased region" description="Acidic residues" evidence="11">
    <location>
        <begin position="251"/>
        <end position="297"/>
    </location>
</feature>
<evidence type="ECO:0000256" key="7">
    <source>
        <dbReference type="ARBA" id="ARBA00022884"/>
    </source>
</evidence>
<keyword evidence="14" id="KW-1185">Reference proteome</keyword>
<dbReference type="Gene3D" id="3.40.50.150">
    <property type="entry name" value="Vaccinia Virus protein VP39"/>
    <property type="match status" value="1"/>
</dbReference>
<proteinExistence type="inferred from homology"/>
<keyword evidence="4 10" id="KW-0489">Methyltransferase</keyword>
<dbReference type="PRINTS" id="PR02008">
    <property type="entry name" value="RCMTFAMILY"/>
</dbReference>
<evidence type="ECO:0000256" key="3">
    <source>
        <dbReference type="ARBA" id="ARBA00022517"/>
    </source>
</evidence>
<dbReference type="OrthoDB" id="427002at2759"/>
<evidence type="ECO:0000256" key="8">
    <source>
        <dbReference type="ARBA" id="ARBA00023242"/>
    </source>
</evidence>
<dbReference type="GO" id="GO:0003723">
    <property type="term" value="F:RNA binding"/>
    <property type="evidence" value="ECO:0007669"/>
    <property type="project" value="UniProtKB-UniRule"/>
</dbReference>
<evidence type="ECO:0000256" key="1">
    <source>
        <dbReference type="ARBA" id="ARBA00004604"/>
    </source>
</evidence>
<dbReference type="InterPro" id="IPR023267">
    <property type="entry name" value="RCMT"/>
</dbReference>
<keyword evidence="7 10" id="KW-0694">RNA-binding</keyword>
<dbReference type="GO" id="GO:0009383">
    <property type="term" value="F:rRNA (cytosine-C5-)-methyltransferase activity"/>
    <property type="evidence" value="ECO:0007669"/>
    <property type="project" value="TreeGrafter"/>
</dbReference>
<evidence type="ECO:0000313" key="14">
    <source>
        <dbReference type="Proteomes" id="UP000245783"/>
    </source>
</evidence>
<dbReference type="NCBIfam" id="TIGR00446">
    <property type="entry name" value="nop2p"/>
    <property type="match status" value="1"/>
</dbReference>
<dbReference type="InterPro" id="IPR011023">
    <property type="entry name" value="Nop2p"/>
</dbReference>
<evidence type="ECO:0000259" key="12">
    <source>
        <dbReference type="PROSITE" id="PS51686"/>
    </source>
</evidence>
<dbReference type="EMBL" id="KZ819371">
    <property type="protein sequence ID" value="PWN43274.1"/>
    <property type="molecule type" value="Genomic_DNA"/>
</dbReference>
<protein>
    <recommendedName>
        <fullName evidence="9">Nucleolar protein 2</fullName>
    </recommendedName>
</protein>
<evidence type="ECO:0000256" key="2">
    <source>
        <dbReference type="ARBA" id="ARBA00007494"/>
    </source>
</evidence>
<dbReference type="RefSeq" id="XP_025370434.1">
    <property type="nucleotide sequence ID" value="XM_025513676.1"/>
</dbReference>
<organism evidence="13 14">
    <name type="scientific">Ceraceosorus guamensis</name>
    <dbReference type="NCBI Taxonomy" id="1522189"/>
    <lineage>
        <taxon>Eukaryota</taxon>
        <taxon>Fungi</taxon>
        <taxon>Dikarya</taxon>
        <taxon>Basidiomycota</taxon>
        <taxon>Ustilaginomycotina</taxon>
        <taxon>Exobasidiomycetes</taxon>
        <taxon>Ceraceosorales</taxon>
        <taxon>Ceraceosoraceae</taxon>
        <taxon>Ceraceosorus</taxon>
    </lineage>
</organism>
<feature type="active site" description="Nucleophile" evidence="10">
    <location>
        <position position="597"/>
    </location>
</feature>
<gene>
    <name evidence="13" type="ORF">IE81DRAFT_322570</name>
</gene>
<evidence type="ECO:0000256" key="4">
    <source>
        <dbReference type="ARBA" id="ARBA00022603"/>
    </source>
</evidence>
<feature type="domain" description="SAM-dependent MTase RsmB/NOP-type" evidence="12">
    <location>
        <begin position="380"/>
        <end position="668"/>
    </location>
</feature>
<evidence type="ECO:0000256" key="11">
    <source>
        <dbReference type="SAM" id="MobiDB-lite"/>
    </source>
</evidence>
<dbReference type="PANTHER" id="PTHR22807">
    <property type="entry name" value="NOP2 YEAST -RELATED NOL1/NOP2/FMU SUN DOMAIN-CONTAINING"/>
    <property type="match status" value="1"/>
</dbReference>
<dbReference type="InterPro" id="IPR049560">
    <property type="entry name" value="MeTrfase_RsmB-F_NOP2_cat"/>
</dbReference>
<dbReference type="PANTHER" id="PTHR22807:SF30">
    <property type="entry name" value="28S RRNA (CYTOSINE(4447)-C(5))-METHYLTRANSFERASE-RELATED"/>
    <property type="match status" value="1"/>
</dbReference>
<keyword evidence="3" id="KW-0690">Ribosome biogenesis</keyword>
<dbReference type="GO" id="GO:0000470">
    <property type="term" value="P:maturation of LSU-rRNA"/>
    <property type="evidence" value="ECO:0007669"/>
    <property type="project" value="TreeGrafter"/>
</dbReference>
<keyword evidence="5 10" id="KW-0808">Transferase</keyword>
<dbReference type="AlphaFoldDB" id="A0A316W198"/>
<dbReference type="GeneID" id="37035546"/>
<feature type="region of interest" description="Disordered" evidence="11">
    <location>
        <begin position="669"/>
        <end position="752"/>
    </location>
</feature>
<sequence length="752" mass="81621">MGRRSKQKQPPPAPLFPDASRSAPRKSPKVVKAKTSGAEELTALTAPSKSNGKRKAVDLDPEVDERARGKVAKVKSGLGVQRGAAKTSKGKGKFTGKEQIERSIAFDSEDEAGDGFDGLSSGDEEEALADEFEGLDGEEHDGKDEAEVEGASSSGSGVEYSDEDASDDQAALGLEMSGDEEGDDPLVGAQDEEDESDDADEEEGDGEAAPLQLPELPPKGTKLSERQRKKYIAEAERLELLLKSQGHTLDSDDQDGEEGSEGDEDSEVGDENLELSEVTEDEDESDGSFAEEDDEGDFILPTLEERDAESAKGVDLQVVQLRMQEVVNILSDFKNLARDGRSRSEYTEQLVLDICAYYGYNAFLAERLLQLFPAAEALEFFEANERPRPVTIRTNTLRTRRRDLAQALINRGVTLEPLGKWSKVGLQVFESSVPIGATAEYLAGHYMLQAASSFLPCIALAPQPGERVLDMASAPGGKVTYLSALMQNTGVVFANDSNKARTKSLSANIHRMGCKNVVVCNYDGRAFPKVIGGFDRVMLDSPCSGTGVISKDASVKTNKSERDLQLLTHLQKQLILCAIDSVNTRSATGGYVVYSTCSVLVDEDEAVVDYALKKRPNVKLVPTGVEFGREGFKAFRDKRFDPKMNLAKRVYPHTHNVDGFFLAKLKVSPRQPSQKSGEVRMMEDEVSASADANGDVSMSIDANDAGATGDQSLFEENEEDSEMIAKSQRRAEKKRGFKPSIGKTRVPHGVSA</sequence>
<evidence type="ECO:0000256" key="6">
    <source>
        <dbReference type="ARBA" id="ARBA00022691"/>
    </source>
</evidence>
<feature type="binding site" evidence="10">
    <location>
        <position position="540"/>
    </location>
    <ligand>
        <name>S-adenosyl-L-methionine</name>
        <dbReference type="ChEBI" id="CHEBI:59789"/>
    </ligand>
</feature>
<feature type="compositionally biased region" description="Basic residues" evidence="11">
    <location>
        <begin position="727"/>
        <end position="737"/>
    </location>
</feature>
<feature type="compositionally biased region" description="Acidic residues" evidence="11">
    <location>
        <begin position="713"/>
        <end position="722"/>
    </location>
</feature>
<dbReference type="FunFam" id="3.30.70.1170:FF:000001">
    <property type="entry name" value="Ribosomal RNA methyltransferase Nop2"/>
    <property type="match status" value="1"/>
</dbReference>
<reference evidence="13 14" key="1">
    <citation type="journal article" date="2018" name="Mol. Biol. Evol.">
        <title>Broad Genomic Sampling Reveals a Smut Pathogenic Ancestry of the Fungal Clade Ustilaginomycotina.</title>
        <authorList>
            <person name="Kijpornyongpan T."/>
            <person name="Mondo S.J."/>
            <person name="Barry K."/>
            <person name="Sandor L."/>
            <person name="Lee J."/>
            <person name="Lipzen A."/>
            <person name="Pangilinan J."/>
            <person name="LaButti K."/>
            <person name="Hainaut M."/>
            <person name="Henrissat B."/>
            <person name="Grigoriev I.V."/>
            <person name="Spatafora J.W."/>
            <person name="Aime M.C."/>
        </authorList>
    </citation>
    <scope>NUCLEOTIDE SEQUENCE [LARGE SCALE GENOMIC DNA]</scope>
    <source>
        <strain evidence="13 14">MCA 4658</strain>
    </source>
</reference>
<dbReference type="InterPro" id="IPR001678">
    <property type="entry name" value="MeTrfase_RsmB-F_NOP2_dom"/>
</dbReference>
<evidence type="ECO:0000256" key="9">
    <source>
        <dbReference type="ARBA" id="ARBA00082314"/>
    </source>
</evidence>
<dbReference type="InterPro" id="IPR023273">
    <property type="entry name" value="RCMT_NOP2"/>
</dbReference>
<feature type="compositionally biased region" description="Low complexity" evidence="11">
    <location>
        <begin position="149"/>
        <end position="159"/>
    </location>
</feature>
<accession>A0A316W198</accession>